<sequence length="339" mass="36960">MVNSQSRKERRRAELPILSSCGVPTKVGNIPRFLHSKKAWLPLLSCITISDSDLEGIKDQVVIVTGASSGIGLATVKRLIQHGAKVFVSDLQELPEPERSQIPFLETDVTSWSGQVALFKAAKDKYGVIHHVFANAGISSGTALLGKDVDDNGNLLPPDLKVINVNLIGLMYTVKLGIHYIKQNPKGGSIVMAASASSFTRFAPSDYTTSKHGVYGLLRSLYCTLYPNMPVRINAIAPSWTDTGIISADLIEAVGKENVQSPDVPARSVIALMADKNRHGQMIYSQNGKFWDIENGENGLVAHTDRMIAEREPGWEQESVIRLTKLRVERAAVAEMGKS</sequence>
<dbReference type="SUPFAM" id="SSF51735">
    <property type="entry name" value="NAD(P)-binding Rossmann-fold domains"/>
    <property type="match status" value="1"/>
</dbReference>
<accession>A0A9P4KD39</accession>
<proteinExistence type="inferred from homology"/>
<reference evidence="4" key="1">
    <citation type="journal article" date="2020" name="Stud. Mycol.">
        <title>101 Dothideomycetes genomes: A test case for predicting lifestyles and emergence of pathogens.</title>
        <authorList>
            <person name="Haridas S."/>
            <person name="Albert R."/>
            <person name="Binder M."/>
            <person name="Bloem J."/>
            <person name="LaButti K."/>
            <person name="Salamov A."/>
            <person name="Andreopoulos B."/>
            <person name="Baker S."/>
            <person name="Barry K."/>
            <person name="Bills G."/>
            <person name="Bluhm B."/>
            <person name="Cannon C."/>
            <person name="Castanera R."/>
            <person name="Culley D."/>
            <person name="Daum C."/>
            <person name="Ezra D."/>
            <person name="Gonzalez J."/>
            <person name="Henrissat B."/>
            <person name="Kuo A."/>
            <person name="Liang C."/>
            <person name="Lipzen A."/>
            <person name="Lutzoni F."/>
            <person name="Magnuson J."/>
            <person name="Mondo S."/>
            <person name="Nolan M."/>
            <person name="Ohm R."/>
            <person name="Pangilinan J."/>
            <person name="Park H.-J."/>
            <person name="Ramirez L."/>
            <person name="Alfaro M."/>
            <person name="Sun H."/>
            <person name="Tritt A."/>
            <person name="Yoshinaga Y."/>
            <person name="Zwiers L.-H."/>
            <person name="Turgeon B."/>
            <person name="Goodwin S."/>
            <person name="Spatafora J."/>
            <person name="Crous P."/>
            <person name="Grigoriev I."/>
        </authorList>
    </citation>
    <scope>NUCLEOTIDE SEQUENCE [LARGE SCALE GENOMIC DNA]</scope>
    <source>
        <strain evidence="4">CBS 304.66</strain>
    </source>
</reference>
<comment type="similarity">
    <text evidence="1">Belongs to the short-chain dehydrogenases/reductases (SDR) family.</text>
</comment>
<dbReference type="PRINTS" id="PR00081">
    <property type="entry name" value="GDHRDH"/>
</dbReference>
<dbReference type="Gene3D" id="3.40.50.720">
    <property type="entry name" value="NAD(P)-binding Rossmann-like Domain"/>
    <property type="match status" value="1"/>
</dbReference>
<dbReference type="EMBL" id="ML986602">
    <property type="protein sequence ID" value="KAF2265986.1"/>
    <property type="molecule type" value="Genomic_DNA"/>
</dbReference>
<evidence type="ECO:0000313" key="4">
    <source>
        <dbReference type="Proteomes" id="UP000800093"/>
    </source>
</evidence>
<keyword evidence="2" id="KW-0560">Oxidoreductase</keyword>
<dbReference type="OrthoDB" id="37659at2759"/>
<protein>
    <submittedName>
        <fullName evidence="3">NAD(P)-binding protein</fullName>
    </submittedName>
</protein>
<dbReference type="GO" id="GO:0016491">
    <property type="term" value="F:oxidoreductase activity"/>
    <property type="evidence" value="ECO:0007669"/>
    <property type="project" value="UniProtKB-KW"/>
</dbReference>
<dbReference type="AlphaFoldDB" id="A0A9P4KD39"/>
<name>A0A9P4KD39_9PLEO</name>
<dbReference type="PANTHER" id="PTHR43180">
    <property type="entry name" value="3-OXOACYL-(ACYL-CARRIER-PROTEIN) REDUCTASE (AFU_ORTHOLOGUE AFUA_6G11210)"/>
    <property type="match status" value="1"/>
</dbReference>
<evidence type="ECO:0000256" key="1">
    <source>
        <dbReference type="ARBA" id="ARBA00006484"/>
    </source>
</evidence>
<comment type="caution">
    <text evidence="3">The sequence shown here is derived from an EMBL/GenBank/DDBJ whole genome shotgun (WGS) entry which is preliminary data.</text>
</comment>
<organism evidence="3 4">
    <name type="scientific">Lojkania enalia</name>
    <dbReference type="NCBI Taxonomy" id="147567"/>
    <lineage>
        <taxon>Eukaryota</taxon>
        <taxon>Fungi</taxon>
        <taxon>Dikarya</taxon>
        <taxon>Ascomycota</taxon>
        <taxon>Pezizomycotina</taxon>
        <taxon>Dothideomycetes</taxon>
        <taxon>Pleosporomycetidae</taxon>
        <taxon>Pleosporales</taxon>
        <taxon>Pleosporales incertae sedis</taxon>
        <taxon>Lojkania</taxon>
    </lineage>
</organism>
<evidence type="ECO:0000256" key="2">
    <source>
        <dbReference type="ARBA" id="ARBA00023002"/>
    </source>
</evidence>
<dbReference type="Proteomes" id="UP000800093">
    <property type="component" value="Unassembled WGS sequence"/>
</dbReference>
<gene>
    <name evidence="3" type="ORF">CC78DRAFT_170256</name>
</gene>
<dbReference type="InterPro" id="IPR002347">
    <property type="entry name" value="SDR_fam"/>
</dbReference>
<dbReference type="PANTHER" id="PTHR43180:SF11">
    <property type="entry name" value="NAD(P)-BINDING PROTEIN"/>
    <property type="match status" value="1"/>
</dbReference>
<dbReference type="Pfam" id="PF00106">
    <property type="entry name" value="adh_short"/>
    <property type="match status" value="1"/>
</dbReference>
<dbReference type="InterPro" id="IPR036291">
    <property type="entry name" value="NAD(P)-bd_dom_sf"/>
</dbReference>
<evidence type="ECO:0000313" key="3">
    <source>
        <dbReference type="EMBL" id="KAF2265986.1"/>
    </source>
</evidence>
<keyword evidence="4" id="KW-1185">Reference proteome</keyword>